<feature type="region of interest" description="Disordered" evidence="1">
    <location>
        <begin position="1"/>
        <end position="131"/>
    </location>
</feature>
<evidence type="ECO:0000313" key="2">
    <source>
        <dbReference type="EMBL" id="PHN95742.1"/>
    </source>
</evidence>
<comment type="caution">
    <text evidence="2">The sequence shown here is derived from an EMBL/GenBank/DDBJ whole genome shotgun (WGS) entry which is preliminary data.</text>
</comment>
<evidence type="ECO:0000256" key="1">
    <source>
        <dbReference type="SAM" id="MobiDB-lite"/>
    </source>
</evidence>
<organism evidence="2 3">
    <name type="scientific">Tenacibaculum discolor</name>
    <dbReference type="NCBI Taxonomy" id="361581"/>
    <lineage>
        <taxon>Bacteria</taxon>
        <taxon>Pseudomonadati</taxon>
        <taxon>Bacteroidota</taxon>
        <taxon>Flavobacteriia</taxon>
        <taxon>Flavobacteriales</taxon>
        <taxon>Flavobacteriaceae</taxon>
        <taxon>Tenacibaculum</taxon>
    </lineage>
</organism>
<sequence length="131" mass="14024">AADPAPVGARPPQGRPGDHRDQPHHAGRSPPQRRRVRDQQALQGHRPDRACAPRGAGGWPGPCPGADTRRCRRGGQPDDHAGMQGPDPVRDERHPVPLAGRGAPGGPRADFAEPHRPVWRAQQAGHGHCRA</sequence>
<gene>
    <name evidence="2" type="ORF">CSC81_18945</name>
</gene>
<evidence type="ECO:0000313" key="3">
    <source>
        <dbReference type="Proteomes" id="UP000222163"/>
    </source>
</evidence>
<reference evidence="2 3" key="1">
    <citation type="journal article" date="2016" name="Nat. Commun.">
        <title>Microbial interactions lead to rapid micro-scale successions on model marine particles.</title>
        <authorList>
            <person name="Datta M.S."/>
            <person name="Sliwerska E."/>
            <person name="Gore J."/>
            <person name="Polz M.F."/>
            <person name="Cordero O.X."/>
        </authorList>
    </citation>
    <scope>NUCLEOTIDE SEQUENCE [LARGE SCALE GENOMIC DNA]</scope>
    <source>
        <strain evidence="2 3">4G03</strain>
    </source>
</reference>
<protein>
    <submittedName>
        <fullName evidence="2">Uncharacterized protein</fullName>
    </submittedName>
</protein>
<feature type="non-terminal residue" evidence="2">
    <location>
        <position position="131"/>
    </location>
</feature>
<name>A0A2G1BNX8_9FLAO</name>
<accession>A0A2G1BNX8</accession>
<dbReference type="AlphaFoldDB" id="A0A2G1BNX8"/>
<dbReference type="Proteomes" id="UP000222163">
    <property type="component" value="Unassembled WGS sequence"/>
</dbReference>
<dbReference type="EMBL" id="PDUU01001138">
    <property type="protein sequence ID" value="PHN95742.1"/>
    <property type="molecule type" value="Genomic_DNA"/>
</dbReference>
<feature type="non-terminal residue" evidence="2">
    <location>
        <position position="1"/>
    </location>
</feature>
<proteinExistence type="predicted"/>
<feature type="compositionally biased region" description="Basic residues" evidence="1">
    <location>
        <begin position="25"/>
        <end position="36"/>
    </location>
</feature>